<organism evidence="16 17">
    <name type="scientific">Pyxicephalus adspersus</name>
    <name type="common">African bullfrog</name>
    <dbReference type="NCBI Taxonomy" id="30357"/>
    <lineage>
        <taxon>Eukaryota</taxon>
        <taxon>Metazoa</taxon>
        <taxon>Chordata</taxon>
        <taxon>Craniata</taxon>
        <taxon>Vertebrata</taxon>
        <taxon>Euteleostomi</taxon>
        <taxon>Amphibia</taxon>
        <taxon>Batrachia</taxon>
        <taxon>Anura</taxon>
        <taxon>Neobatrachia</taxon>
        <taxon>Ranoidea</taxon>
        <taxon>Pyxicephalidae</taxon>
        <taxon>Pyxicephalinae</taxon>
        <taxon>Pyxicephalus</taxon>
    </lineage>
</organism>
<evidence type="ECO:0000256" key="7">
    <source>
        <dbReference type="ARBA" id="ARBA00023040"/>
    </source>
</evidence>
<keyword evidence="8 14" id="KW-0472">Membrane</keyword>
<keyword evidence="3 14" id="KW-0716">Sensory transduction</keyword>
<evidence type="ECO:0000256" key="13">
    <source>
        <dbReference type="RuleBase" id="RU000688"/>
    </source>
</evidence>
<feature type="transmembrane region" description="Helical" evidence="14">
    <location>
        <begin position="164"/>
        <end position="189"/>
    </location>
</feature>
<dbReference type="PROSITE" id="PS50262">
    <property type="entry name" value="G_PROTEIN_RECEP_F1_2"/>
    <property type="match status" value="1"/>
</dbReference>
<keyword evidence="11" id="KW-0325">Glycoprotein</keyword>
<dbReference type="GO" id="GO:0005886">
    <property type="term" value="C:plasma membrane"/>
    <property type="evidence" value="ECO:0007669"/>
    <property type="project" value="UniProtKB-SubCell"/>
</dbReference>
<keyword evidence="6 14" id="KW-1133">Transmembrane helix</keyword>
<dbReference type="InterPro" id="IPR000276">
    <property type="entry name" value="GPCR_Rhodpsn"/>
</dbReference>
<dbReference type="PROSITE" id="PS00237">
    <property type="entry name" value="G_PROTEIN_RECEP_F1_1"/>
    <property type="match status" value="1"/>
</dbReference>
<comment type="similarity">
    <text evidence="13">Belongs to the G-protein coupled receptor 1 family.</text>
</comment>
<evidence type="ECO:0000256" key="14">
    <source>
        <dbReference type="RuleBase" id="RU363047"/>
    </source>
</evidence>
<dbReference type="GO" id="GO:0004984">
    <property type="term" value="F:olfactory receptor activity"/>
    <property type="evidence" value="ECO:0007669"/>
    <property type="project" value="InterPro"/>
</dbReference>
<evidence type="ECO:0000256" key="3">
    <source>
        <dbReference type="ARBA" id="ARBA00022606"/>
    </source>
</evidence>
<evidence type="ECO:0000256" key="2">
    <source>
        <dbReference type="ARBA" id="ARBA00022475"/>
    </source>
</evidence>
<comment type="subcellular location">
    <subcellularLocation>
        <location evidence="1 14">Cell membrane</location>
        <topology evidence="1 14">Multi-pass membrane protein</topology>
    </subcellularLocation>
</comment>
<dbReference type="PRINTS" id="PR00245">
    <property type="entry name" value="OLFACTORYR"/>
</dbReference>
<proteinExistence type="inferred from homology"/>
<evidence type="ECO:0000256" key="1">
    <source>
        <dbReference type="ARBA" id="ARBA00004651"/>
    </source>
</evidence>
<dbReference type="GO" id="GO:0004930">
    <property type="term" value="F:G protein-coupled receptor activity"/>
    <property type="evidence" value="ECO:0007669"/>
    <property type="project" value="UniProtKB-KW"/>
</dbReference>
<evidence type="ECO:0000256" key="10">
    <source>
        <dbReference type="ARBA" id="ARBA00023170"/>
    </source>
</evidence>
<evidence type="ECO:0000256" key="11">
    <source>
        <dbReference type="ARBA" id="ARBA00023180"/>
    </source>
</evidence>
<dbReference type="EMBL" id="DYDO01000002">
    <property type="protein sequence ID" value="DBA29702.1"/>
    <property type="molecule type" value="Genomic_DNA"/>
</dbReference>
<dbReference type="PRINTS" id="PR00237">
    <property type="entry name" value="GPCRRHODOPSN"/>
</dbReference>
<dbReference type="InterPro" id="IPR050939">
    <property type="entry name" value="Olfactory_GPCR1"/>
</dbReference>
<evidence type="ECO:0000256" key="4">
    <source>
        <dbReference type="ARBA" id="ARBA00022692"/>
    </source>
</evidence>
<keyword evidence="2 14" id="KW-1003">Cell membrane</keyword>
<evidence type="ECO:0000313" key="17">
    <source>
        <dbReference type="Proteomes" id="UP001181693"/>
    </source>
</evidence>
<feature type="transmembrane region" description="Helical" evidence="14">
    <location>
        <begin position="23"/>
        <end position="46"/>
    </location>
</feature>
<evidence type="ECO:0000313" key="16">
    <source>
        <dbReference type="EMBL" id="DBA29702.1"/>
    </source>
</evidence>
<dbReference type="Pfam" id="PF13853">
    <property type="entry name" value="7tm_4"/>
    <property type="match status" value="1"/>
</dbReference>
<dbReference type="InterPro" id="IPR000725">
    <property type="entry name" value="Olfact_rcpt"/>
</dbReference>
<keyword evidence="5 14" id="KW-0552">Olfaction</keyword>
<keyword evidence="12 13" id="KW-0807">Transducer</keyword>
<dbReference type="PANTHER" id="PTHR24242">
    <property type="entry name" value="G-PROTEIN COUPLED RECEPTOR"/>
    <property type="match status" value="1"/>
</dbReference>
<keyword evidence="10 13" id="KW-0675">Receptor</keyword>
<keyword evidence="4 13" id="KW-0812">Transmembrane</keyword>
<evidence type="ECO:0000256" key="12">
    <source>
        <dbReference type="ARBA" id="ARBA00023224"/>
    </source>
</evidence>
<gene>
    <name evidence="16" type="ORF">GDO54_005764</name>
</gene>
<feature type="transmembrane region" description="Helical" evidence="14">
    <location>
        <begin position="237"/>
        <end position="256"/>
    </location>
</feature>
<sequence>MTVVGNLLIIGLVSTSPHLHSPMYFFLGHLATSDILVSACIVPSLLNVTRRDGLIISLGPCIFQMFLFCVSETVECFILAVMSYDRYLAIRHPLRYMSIMNTRLQHHLIFWSWLLGIISSIILASQISMLHYCEANIIDHFFCDTVALLELSCSNSFAIKIQDLIVSVTVTLFPFAFIFLTYVGIFVTILQSPTAKWRQKAFSTCTSHLLVVTVFFGSLLCVYGAPSSGYSANLNKSLSLIYTLITPLFNPIVYSLRSQEIRYAFRQQIRRFQVHRIFI</sequence>
<name>A0AAV3AZB9_PYXAD</name>
<evidence type="ECO:0000256" key="9">
    <source>
        <dbReference type="ARBA" id="ARBA00023157"/>
    </source>
</evidence>
<protein>
    <recommendedName>
        <fullName evidence="14">Olfactory receptor</fullName>
    </recommendedName>
</protein>
<dbReference type="Gene3D" id="1.20.1070.10">
    <property type="entry name" value="Rhodopsin 7-helix transmembrane proteins"/>
    <property type="match status" value="1"/>
</dbReference>
<feature type="transmembrane region" description="Helical" evidence="14">
    <location>
        <begin position="201"/>
        <end position="225"/>
    </location>
</feature>
<evidence type="ECO:0000256" key="8">
    <source>
        <dbReference type="ARBA" id="ARBA00023136"/>
    </source>
</evidence>
<dbReference type="InterPro" id="IPR017452">
    <property type="entry name" value="GPCR_Rhodpsn_7TM"/>
</dbReference>
<evidence type="ECO:0000256" key="5">
    <source>
        <dbReference type="ARBA" id="ARBA00022725"/>
    </source>
</evidence>
<feature type="domain" description="G-protein coupled receptors family 1 profile" evidence="15">
    <location>
        <begin position="5"/>
        <end position="254"/>
    </location>
</feature>
<reference evidence="16" key="1">
    <citation type="thesis" date="2020" institute="ProQuest LLC" country="789 East Eisenhower Parkway, Ann Arbor, MI, USA">
        <title>Comparative Genomics and Chromosome Evolution.</title>
        <authorList>
            <person name="Mudd A.B."/>
        </authorList>
    </citation>
    <scope>NUCLEOTIDE SEQUENCE</scope>
    <source>
        <strain evidence="16">1538</strain>
        <tissue evidence="16">Blood</tissue>
    </source>
</reference>
<comment type="caution">
    <text evidence="16">The sequence shown here is derived from an EMBL/GenBank/DDBJ whole genome shotgun (WGS) entry which is preliminary data.</text>
</comment>
<dbReference type="PANTHER" id="PTHR24242:SF253">
    <property type="entry name" value="OLFACTORY RECEPTOR-RELATED"/>
    <property type="match status" value="1"/>
</dbReference>
<dbReference type="FunFam" id="1.20.1070.10:FF:000010">
    <property type="entry name" value="Olfactory receptor"/>
    <property type="match status" value="1"/>
</dbReference>
<keyword evidence="9" id="KW-1015">Disulfide bond</keyword>
<feature type="transmembrane region" description="Helical" evidence="14">
    <location>
        <begin position="104"/>
        <end position="125"/>
    </location>
</feature>
<evidence type="ECO:0000259" key="15">
    <source>
        <dbReference type="PROSITE" id="PS50262"/>
    </source>
</evidence>
<dbReference type="SMART" id="SM01381">
    <property type="entry name" value="7TM_GPCR_Srsx"/>
    <property type="match status" value="1"/>
</dbReference>
<dbReference type="SUPFAM" id="SSF81321">
    <property type="entry name" value="Family A G protein-coupled receptor-like"/>
    <property type="match status" value="1"/>
</dbReference>
<dbReference type="Proteomes" id="UP001181693">
    <property type="component" value="Unassembled WGS sequence"/>
</dbReference>
<keyword evidence="7 13" id="KW-0297">G-protein coupled receptor</keyword>
<accession>A0AAV3AZB9</accession>
<evidence type="ECO:0000256" key="6">
    <source>
        <dbReference type="ARBA" id="ARBA00022989"/>
    </source>
</evidence>
<dbReference type="AlphaFoldDB" id="A0AAV3AZB9"/>
<keyword evidence="17" id="KW-1185">Reference proteome</keyword>